<protein>
    <submittedName>
        <fullName evidence="2">Uncharacterized protein LOC142168261</fullName>
    </submittedName>
</protein>
<proteinExistence type="predicted"/>
<organism evidence="1 2">
    <name type="scientific">Nicotiana tabacum</name>
    <name type="common">Common tobacco</name>
    <dbReference type="NCBI Taxonomy" id="4097"/>
    <lineage>
        <taxon>Eukaryota</taxon>
        <taxon>Viridiplantae</taxon>
        <taxon>Streptophyta</taxon>
        <taxon>Embryophyta</taxon>
        <taxon>Tracheophyta</taxon>
        <taxon>Spermatophyta</taxon>
        <taxon>Magnoliopsida</taxon>
        <taxon>eudicotyledons</taxon>
        <taxon>Gunneridae</taxon>
        <taxon>Pentapetalae</taxon>
        <taxon>asterids</taxon>
        <taxon>lamiids</taxon>
        <taxon>Solanales</taxon>
        <taxon>Solanaceae</taxon>
        <taxon>Nicotianoideae</taxon>
        <taxon>Nicotianeae</taxon>
        <taxon>Nicotiana</taxon>
    </lineage>
</organism>
<gene>
    <name evidence="2" type="primary">LOC142168261</name>
</gene>
<keyword evidence="1" id="KW-1185">Reference proteome</keyword>
<accession>A0AC58SJ85</accession>
<dbReference type="RefSeq" id="XP_075085022.1">
    <property type="nucleotide sequence ID" value="XM_075228921.1"/>
</dbReference>
<reference evidence="1" key="1">
    <citation type="journal article" date="2014" name="Nat. Commun.">
        <title>The tobacco genome sequence and its comparison with those of tomato and potato.</title>
        <authorList>
            <person name="Sierro N."/>
            <person name="Battey J.N."/>
            <person name="Ouadi S."/>
            <person name="Bakaher N."/>
            <person name="Bovet L."/>
            <person name="Willig A."/>
            <person name="Goepfert S."/>
            <person name="Peitsch M.C."/>
            <person name="Ivanov N.V."/>
        </authorList>
    </citation>
    <scope>NUCLEOTIDE SEQUENCE [LARGE SCALE GENOMIC DNA]</scope>
</reference>
<sequence length="119" mass="13423">MNLYFDGFGLPKWSPKINHLAYADNAIIVSSSDAISLQLVMDVLSAYEVASGQLINKAKSAIYMHHSTSLEVISKVQRVTGISRQDFPFTYLGCPIFYVRRKIDYYQGLLNKITDKLQA</sequence>
<evidence type="ECO:0000313" key="1">
    <source>
        <dbReference type="Proteomes" id="UP000790787"/>
    </source>
</evidence>
<dbReference type="Proteomes" id="UP000790787">
    <property type="component" value="Chromosome 13"/>
</dbReference>
<evidence type="ECO:0000313" key="2">
    <source>
        <dbReference type="RefSeq" id="XP_075085022.1"/>
    </source>
</evidence>
<reference evidence="2" key="2">
    <citation type="submission" date="2025-08" db="UniProtKB">
        <authorList>
            <consortium name="RefSeq"/>
        </authorList>
    </citation>
    <scope>IDENTIFICATION</scope>
    <source>
        <tissue evidence="2">Leaf</tissue>
    </source>
</reference>
<name>A0AC58SJ85_TOBAC</name>